<evidence type="ECO:0000259" key="9">
    <source>
        <dbReference type="PROSITE" id="PS50071"/>
    </source>
</evidence>
<evidence type="ECO:0000313" key="11">
    <source>
        <dbReference type="Proteomes" id="UP000789390"/>
    </source>
</evidence>
<evidence type="ECO:0000256" key="1">
    <source>
        <dbReference type="ARBA" id="ARBA00004123"/>
    </source>
</evidence>
<keyword evidence="11" id="KW-1185">Reference proteome</keyword>
<dbReference type="SUPFAM" id="SSF46689">
    <property type="entry name" value="Homeodomain-like"/>
    <property type="match status" value="1"/>
</dbReference>
<reference evidence="10" key="1">
    <citation type="submission" date="2021-11" db="EMBL/GenBank/DDBJ databases">
        <authorList>
            <person name="Schell T."/>
        </authorList>
    </citation>
    <scope>NUCLEOTIDE SEQUENCE</scope>
    <source>
        <strain evidence="10">M5</strain>
    </source>
</reference>
<dbReference type="SMART" id="SM00389">
    <property type="entry name" value="HOX"/>
    <property type="match status" value="1"/>
</dbReference>
<dbReference type="GO" id="GO:0000978">
    <property type="term" value="F:RNA polymerase II cis-regulatory region sequence-specific DNA binding"/>
    <property type="evidence" value="ECO:0007669"/>
    <property type="project" value="TreeGrafter"/>
</dbReference>
<dbReference type="CDD" id="cd00086">
    <property type="entry name" value="homeodomain"/>
    <property type="match status" value="1"/>
</dbReference>
<feature type="DNA-binding region" description="Homeobox" evidence="6">
    <location>
        <begin position="242"/>
        <end position="301"/>
    </location>
</feature>
<dbReference type="FunFam" id="1.10.10.60:FF:000078">
    <property type="entry name" value="NK2 homeobox 3"/>
    <property type="match status" value="1"/>
</dbReference>
<dbReference type="PANTHER" id="PTHR24340:SF73">
    <property type="entry name" value="HOMEOBOX PROTEIN BAGPIPE-RELATED"/>
    <property type="match status" value="1"/>
</dbReference>
<dbReference type="GO" id="GO:0030154">
    <property type="term" value="P:cell differentiation"/>
    <property type="evidence" value="ECO:0007669"/>
    <property type="project" value="TreeGrafter"/>
</dbReference>
<dbReference type="PANTHER" id="PTHR24340">
    <property type="entry name" value="HOMEOBOX PROTEIN NKX"/>
    <property type="match status" value="1"/>
</dbReference>
<name>A0A8J2RAT9_9CRUS</name>
<accession>A0A8J2RAT9</accession>
<dbReference type="PROSITE" id="PS00027">
    <property type="entry name" value="HOMEOBOX_1"/>
    <property type="match status" value="1"/>
</dbReference>
<dbReference type="OrthoDB" id="3137333at2759"/>
<evidence type="ECO:0000256" key="4">
    <source>
        <dbReference type="ARBA" id="ARBA00023155"/>
    </source>
</evidence>
<dbReference type="GO" id="GO:0000981">
    <property type="term" value="F:DNA-binding transcription factor activity, RNA polymerase II-specific"/>
    <property type="evidence" value="ECO:0007669"/>
    <property type="project" value="InterPro"/>
</dbReference>
<evidence type="ECO:0000256" key="2">
    <source>
        <dbReference type="ARBA" id="ARBA00005661"/>
    </source>
</evidence>
<dbReference type="InterPro" id="IPR050394">
    <property type="entry name" value="Homeobox_NK-like"/>
</dbReference>
<comment type="subcellular location">
    <subcellularLocation>
        <location evidence="1 6 7">Nucleus</location>
    </subcellularLocation>
</comment>
<evidence type="ECO:0000256" key="8">
    <source>
        <dbReference type="SAM" id="MobiDB-lite"/>
    </source>
</evidence>
<dbReference type="PROSITE" id="PS50071">
    <property type="entry name" value="HOMEOBOX_2"/>
    <property type="match status" value="1"/>
</dbReference>
<gene>
    <name evidence="10" type="ORF">DGAL_LOCUS2622</name>
</gene>
<feature type="compositionally biased region" description="Low complexity" evidence="8">
    <location>
        <begin position="382"/>
        <end position="393"/>
    </location>
</feature>
<dbReference type="InterPro" id="IPR009057">
    <property type="entry name" value="Homeodomain-like_sf"/>
</dbReference>
<comment type="similarity">
    <text evidence="2">Belongs to the NK-2 homeobox family.</text>
</comment>
<comment type="caution">
    <text evidence="10">The sequence shown here is derived from an EMBL/GenBank/DDBJ whole genome shotgun (WGS) entry which is preliminary data.</text>
</comment>
<dbReference type="AlphaFoldDB" id="A0A8J2RAT9"/>
<dbReference type="PRINTS" id="PR00024">
    <property type="entry name" value="HOMEOBOX"/>
</dbReference>
<organism evidence="10 11">
    <name type="scientific">Daphnia galeata</name>
    <dbReference type="NCBI Taxonomy" id="27404"/>
    <lineage>
        <taxon>Eukaryota</taxon>
        <taxon>Metazoa</taxon>
        <taxon>Ecdysozoa</taxon>
        <taxon>Arthropoda</taxon>
        <taxon>Crustacea</taxon>
        <taxon>Branchiopoda</taxon>
        <taxon>Diplostraca</taxon>
        <taxon>Cladocera</taxon>
        <taxon>Anomopoda</taxon>
        <taxon>Daphniidae</taxon>
        <taxon>Daphnia</taxon>
    </lineage>
</organism>
<keyword evidence="3 6" id="KW-0238">DNA-binding</keyword>
<dbReference type="GO" id="GO:0005634">
    <property type="term" value="C:nucleus"/>
    <property type="evidence" value="ECO:0007669"/>
    <property type="project" value="UniProtKB-SubCell"/>
</dbReference>
<evidence type="ECO:0000256" key="7">
    <source>
        <dbReference type="RuleBase" id="RU000682"/>
    </source>
</evidence>
<keyword evidence="4 6" id="KW-0371">Homeobox</keyword>
<dbReference type="InterPro" id="IPR017970">
    <property type="entry name" value="Homeobox_CS"/>
</dbReference>
<dbReference type="Gene3D" id="1.10.10.60">
    <property type="entry name" value="Homeodomain-like"/>
    <property type="match status" value="1"/>
</dbReference>
<proteinExistence type="inferred from homology"/>
<evidence type="ECO:0000256" key="3">
    <source>
        <dbReference type="ARBA" id="ARBA00023125"/>
    </source>
</evidence>
<evidence type="ECO:0000256" key="5">
    <source>
        <dbReference type="ARBA" id="ARBA00023242"/>
    </source>
</evidence>
<feature type="domain" description="Homeobox" evidence="9">
    <location>
        <begin position="240"/>
        <end position="300"/>
    </location>
</feature>
<feature type="region of interest" description="Disordered" evidence="8">
    <location>
        <begin position="374"/>
        <end position="403"/>
    </location>
</feature>
<dbReference type="Pfam" id="PF00046">
    <property type="entry name" value="Homeodomain"/>
    <property type="match status" value="1"/>
</dbReference>
<sequence length="469" mass="52417">MLCDQQMATSFSVRDILEFDDGDGMIGNGVSPGPIVAAAATTDPLMLEPIMIANPSDATVNNTTGYYANYWLENNGIGNNNMMADNRMIMPSMDEQQNAPTYIALQQHGHHHIQPLPHQQQHPAIDPASHYDYSYNYMSYDCPAVAEEFNRFREEEETNKLAATQQRNPARPLTTSHHVQQLSHLCPPFSEQDVGCGNSMEIATNKIKSNRILAAKSENNFSKKGSAGSESISSNQRTTRLKRKPRVLFSQAQVYELERRFKQQRYLSAPEREHLSLVLKLTPTQVKIWFQNRRYKCKRQLSDKPLDSSNSIATSPEPGTATTPLRKMTEDTMITSTGVVGTPSEPEESILYQHTANDPLQQQQHPVLPPYSTLYSHQQHHPSSSGYSNVPSSYHHHQDMGYSGAPAESSGYYTLMGGNGVNNVGAAGVAGQNFHQHSFSSSVRACRWMGPQRDIPKMRSREIRDGFCV</sequence>
<dbReference type="Proteomes" id="UP000789390">
    <property type="component" value="Unassembled WGS sequence"/>
</dbReference>
<dbReference type="EMBL" id="CAKKLH010000035">
    <property type="protein sequence ID" value="CAH0100392.1"/>
    <property type="molecule type" value="Genomic_DNA"/>
</dbReference>
<dbReference type="InterPro" id="IPR020479">
    <property type="entry name" value="HD_metazoa"/>
</dbReference>
<feature type="region of interest" description="Disordered" evidence="8">
    <location>
        <begin position="300"/>
        <end position="331"/>
    </location>
</feature>
<evidence type="ECO:0000313" key="10">
    <source>
        <dbReference type="EMBL" id="CAH0100392.1"/>
    </source>
</evidence>
<feature type="region of interest" description="Disordered" evidence="8">
    <location>
        <begin position="218"/>
        <end position="243"/>
    </location>
</feature>
<feature type="compositionally biased region" description="Polar residues" evidence="8">
    <location>
        <begin position="218"/>
        <end position="238"/>
    </location>
</feature>
<dbReference type="InterPro" id="IPR001356">
    <property type="entry name" value="HD"/>
</dbReference>
<keyword evidence="5 6" id="KW-0539">Nucleus</keyword>
<evidence type="ECO:0000256" key="6">
    <source>
        <dbReference type="PROSITE-ProRule" id="PRU00108"/>
    </source>
</evidence>
<protein>
    <recommendedName>
        <fullName evidence="9">Homeobox domain-containing protein</fullName>
    </recommendedName>
</protein>